<dbReference type="Proteomes" id="UP000774570">
    <property type="component" value="Unassembled WGS sequence"/>
</dbReference>
<evidence type="ECO:0000256" key="1">
    <source>
        <dbReference type="ARBA" id="ARBA00022679"/>
    </source>
</evidence>
<accession>A0ABS7FKC6</accession>
<name>A0ABS7FKC6_9ACTN</name>
<dbReference type="Pfam" id="PF13185">
    <property type="entry name" value="GAF_2"/>
    <property type="match status" value="1"/>
</dbReference>
<dbReference type="InterPro" id="IPR012074">
    <property type="entry name" value="GAF_ANTAR"/>
</dbReference>
<dbReference type="SMART" id="SM01012">
    <property type="entry name" value="ANTAR"/>
    <property type="match status" value="1"/>
</dbReference>
<dbReference type="Gene3D" id="1.10.10.10">
    <property type="entry name" value="Winged helix-like DNA-binding domain superfamily/Winged helix DNA-binding domain"/>
    <property type="match status" value="1"/>
</dbReference>
<dbReference type="InterPro" id="IPR029016">
    <property type="entry name" value="GAF-like_dom_sf"/>
</dbReference>
<dbReference type="SMART" id="SM00065">
    <property type="entry name" value="GAF"/>
    <property type="match status" value="1"/>
</dbReference>
<dbReference type="Gene3D" id="3.30.450.40">
    <property type="match status" value="1"/>
</dbReference>
<keyword evidence="7" id="KW-1185">Reference proteome</keyword>
<keyword evidence="1" id="KW-0808">Transferase</keyword>
<organism evidence="6 7">
    <name type="scientific">Actinomadura parmotrematis</name>
    <dbReference type="NCBI Taxonomy" id="2864039"/>
    <lineage>
        <taxon>Bacteria</taxon>
        <taxon>Bacillati</taxon>
        <taxon>Actinomycetota</taxon>
        <taxon>Actinomycetes</taxon>
        <taxon>Streptosporangiales</taxon>
        <taxon>Thermomonosporaceae</taxon>
        <taxon>Actinomadura</taxon>
    </lineage>
</organism>
<keyword evidence="2" id="KW-0418">Kinase</keyword>
<dbReference type="InterPro" id="IPR003018">
    <property type="entry name" value="GAF"/>
</dbReference>
<feature type="domain" description="ANTAR" evidence="5">
    <location>
        <begin position="163"/>
        <end position="224"/>
    </location>
</feature>
<dbReference type="InterPro" id="IPR011006">
    <property type="entry name" value="CheY-like_superfamily"/>
</dbReference>
<reference evidence="6 7" key="1">
    <citation type="submission" date="2021-07" db="EMBL/GenBank/DDBJ databases">
        <title>Actinomadura sp. PM05-2 isolated from lichen.</title>
        <authorList>
            <person name="Somphong A."/>
            <person name="Phongsopitanun W."/>
            <person name="Tanasupawat S."/>
            <person name="Peongsungnone V."/>
        </authorList>
    </citation>
    <scope>NUCLEOTIDE SEQUENCE [LARGE SCALE GENOMIC DNA]</scope>
    <source>
        <strain evidence="6 7">PM05-2</strain>
    </source>
</reference>
<dbReference type="PIRSF" id="PIRSF036625">
    <property type="entry name" value="GAF_ANTAR"/>
    <property type="match status" value="1"/>
</dbReference>
<dbReference type="PROSITE" id="PS50921">
    <property type="entry name" value="ANTAR"/>
    <property type="match status" value="1"/>
</dbReference>
<dbReference type="EMBL" id="JAIBOA010000001">
    <property type="protein sequence ID" value="MBW8480814.1"/>
    <property type="molecule type" value="Genomic_DNA"/>
</dbReference>
<proteinExistence type="predicted"/>
<dbReference type="RefSeq" id="WP_220162093.1">
    <property type="nucleotide sequence ID" value="NZ_JAIBOA010000001.1"/>
</dbReference>
<keyword evidence="4" id="KW-0804">Transcription</keyword>
<evidence type="ECO:0000256" key="2">
    <source>
        <dbReference type="ARBA" id="ARBA00022777"/>
    </source>
</evidence>
<keyword evidence="3" id="KW-0805">Transcription regulation</keyword>
<evidence type="ECO:0000256" key="3">
    <source>
        <dbReference type="ARBA" id="ARBA00023015"/>
    </source>
</evidence>
<comment type="caution">
    <text evidence="6">The sequence shown here is derived from an EMBL/GenBank/DDBJ whole genome shotgun (WGS) entry which is preliminary data.</text>
</comment>
<dbReference type="InterPro" id="IPR036388">
    <property type="entry name" value="WH-like_DNA-bd_sf"/>
</dbReference>
<dbReference type="Pfam" id="PF03861">
    <property type="entry name" value="ANTAR"/>
    <property type="match status" value="1"/>
</dbReference>
<evidence type="ECO:0000259" key="5">
    <source>
        <dbReference type="PROSITE" id="PS50921"/>
    </source>
</evidence>
<evidence type="ECO:0000313" key="7">
    <source>
        <dbReference type="Proteomes" id="UP000774570"/>
    </source>
</evidence>
<gene>
    <name evidence="6" type="ORF">K1Y72_00440</name>
</gene>
<evidence type="ECO:0000313" key="6">
    <source>
        <dbReference type="EMBL" id="MBW8480814.1"/>
    </source>
</evidence>
<evidence type="ECO:0000256" key="4">
    <source>
        <dbReference type="ARBA" id="ARBA00023163"/>
    </source>
</evidence>
<dbReference type="SUPFAM" id="SSF52172">
    <property type="entry name" value="CheY-like"/>
    <property type="match status" value="1"/>
</dbReference>
<dbReference type="SUPFAM" id="SSF55781">
    <property type="entry name" value="GAF domain-like"/>
    <property type="match status" value="1"/>
</dbReference>
<dbReference type="InterPro" id="IPR005561">
    <property type="entry name" value="ANTAR"/>
</dbReference>
<protein>
    <submittedName>
        <fullName evidence="6">GAF and ANTAR domain-containing protein</fullName>
    </submittedName>
</protein>
<sequence>MAAAFIALADTLVTDFDVIEFLQQMAERSVDLLGIDAAGLLVTDQNGRLRLVATSNDQTRMLELFQLQNRQGPCLDAFTTGRAVHCADLGDPAEAAAWPLFAARAGDSGFAAVSALPMRLRDQVIGALNLFRNDSGPLAEDTVRLGQAMADIATIGLLQERTIRHGQVLTDQLQTALTSRVVIEQAKGVLAERHGWTMDQAFTALRGHARDNGRPLTALAQTVVSRGLGEAESAALAGRVPRSPQADR</sequence>